<evidence type="ECO:0000256" key="4">
    <source>
        <dbReference type="RuleBase" id="RU000489"/>
    </source>
</evidence>
<dbReference type="PROSITE" id="PS01095">
    <property type="entry name" value="GH18_1"/>
    <property type="match status" value="1"/>
</dbReference>
<evidence type="ECO:0000313" key="7">
    <source>
        <dbReference type="EMBL" id="CAL4075575.1"/>
    </source>
</evidence>
<protein>
    <recommendedName>
        <fullName evidence="6">GH18 domain-containing protein</fullName>
    </recommendedName>
</protein>
<dbReference type="SMART" id="SM00636">
    <property type="entry name" value="Glyco_18"/>
    <property type="match status" value="1"/>
</dbReference>
<dbReference type="InterPro" id="IPR011583">
    <property type="entry name" value="Chitinase_II/V-like_cat"/>
</dbReference>
<evidence type="ECO:0000256" key="2">
    <source>
        <dbReference type="ARBA" id="ARBA00023157"/>
    </source>
</evidence>
<dbReference type="InterPro" id="IPR029070">
    <property type="entry name" value="Chitinase_insertion_sf"/>
</dbReference>
<dbReference type="GO" id="GO:0004568">
    <property type="term" value="F:chitinase activity"/>
    <property type="evidence" value="ECO:0007669"/>
    <property type="project" value="TreeGrafter"/>
</dbReference>
<dbReference type="InterPro" id="IPR001223">
    <property type="entry name" value="Glyco_hydro18_cat"/>
</dbReference>
<dbReference type="InterPro" id="IPR001579">
    <property type="entry name" value="Glyco_hydro_18_chit_AS"/>
</dbReference>
<dbReference type="AlphaFoldDB" id="A0AAV2QC10"/>
<dbReference type="PANTHER" id="PTHR11177:SF317">
    <property type="entry name" value="CHITINASE 12-RELATED"/>
    <property type="match status" value="1"/>
</dbReference>
<dbReference type="InterPro" id="IPR017853">
    <property type="entry name" value="GH"/>
</dbReference>
<evidence type="ECO:0000256" key="5">
    <source>
        <dbReference type="RuleBase" id="RU004453"/>
    </source>
</evidence>
<dbReference type="SUPFAM" id="SSF57625">
    <property type="entry name" value="Invertebrate chitin-binding proteins"/>
    <property type="match status" value="1"/>
</dbReference>
<accession>A0AAV2QC10</accession>
<sequence>VKLMQEHVFDGFDLDWEYPAYRGGSPHDKNNFVSLVKELKKEFNNHRFILSAAVGVASETIDNGYDVPALAENLDFINLMTYDRHGPWKNLTGHHAAIRPKPEEVGNQRKLNFEWVVSRWMELGAPAEKLVLGLASYGRTFTLLSSSKAGLGAPITGPGLRGPYTREPGLLAYYEICSSTEGWTKTVNSNVGAPYASKGNQWVGYDDMESITMKSQWGKSLGLAGAMLWEIETDDFHGVCGQGKFPILNTINNIWRRGGPVVVTPTAERTGSTTTTFTYPSPSITTPTTTATATHEATQGCRDNGYIRDKRNCRKFYRCYQTSEGWSKAALYCPGVWFSTPRVYTVTGHKLYPSVASFLNRDVSPVPSTLHGSR</sequence>
<comment type="similarity">
    <text evidence="5">Belongs to the glycosyl hydrolase 18 family.</text>
</comment>
<reference evidence="7 8" key="1">
    <citation type="submission" date="2024-05" db="EMBL/GenBank/DDBJ databases">
        <authorList>
            <person name="Wallberg A."/>
        </authorList>
    </citation>
    <scope>NUCLEOTIDE SEQUENCE [LARGE SCALE GENOMIC DNA]</scope>
</reference>
<dbReference type="InterPro" id="IPR050314">
    <property type="entry name" value="Glycosyl_Hydrlase_18"/>
</dbReference>
<dbReference type="Pfam" id="PF00704">
    <property type="entry name" value="Glyco_hydro_18"/>
    <property type="match status" value="1"/>
</dbReference>
<name>A0AAV2QC10_MEGNR</name>
<keyword evidence="8" id="KW-1185">Reference proteome</keyword>
<evidence type="ECO:0000256" key="1">
    <source>
        <dbReference type="ARBA" id="ARBA00022801"/>
    </source>
</evidence>
<dbReference type="SUPFAM" id="SSF51445">
    <property type="entry name" value="(Trans)glycosidases"/>
    <property type="match status" value="1"/>
</dbReference>
<dbReference type="GO" id="GO:0005576">
    <property type="term" value="C:extracellular region"/>
    <property type="evidence" value="ECO:0007669"/>
    <property type="project" value="TreeGrafter"/>
</dbReference>
<dbReference type="PANTHER" id="PTHR11177">
    <property type="entry name" value="CHITINASE"/>
    <property type="match status" value="1"/>
</dbReference>
<proteinExistence type="inferred from homology"/>
<dbReference type="Gene3D" id="3.20.20.80">
    <property type="entry name" value="Glycosidases"/>
    <property type="match status" value="1"/>
</dbReference>
<keyword evidence="1 4" id="KW-0378">Hydrolase</keyword>
<evidence type="ECO:0000313" key="8">
    <source>
        <dbReference type="Proteomes" id="UP001497623"/>
    </source>
</evidence>
<evidence type="ECO:0000259" key="6">
    <source>
        <dbReference type="PROSITE" id="PS51910"/>
    </source>
</evidence>
<dbReference type="GO" id="GO:0008061">
    <property type="term" value="F:chitin binding"/>
    <property type="evidence" value="ECO:0007669"/>
    <property type="project" value="InterPro"/>
</dbReference>
<evidence type="ECO:0000256" key="3">
    <source>
        <dbReference type="ARBA" id="ARBA00023295"/>
    </source>
</evidence>
<dbReference type="GO" id="GO:0005975">
    <property type="term" value="P:carbohydrate metabolic process"/>
    <property type="evidence" value="ECO:0007669"/>
    <property type="project" value="InterPro"/>
</dbReference>
<keyword evidence="3 4" id="KW-0326">Glycosidase</keyword>
<dbReference type="FunFam" id="3.10.50.10:FF:000001">
    <property type="entry name" value="Chitinase 3-like 1"/>
    <property type="match status" value="1"/>
</dbReference>
<dbReference type="Gene3D" id="3.10.50.10">
    <property type="match status" value="1"/>
</dbReference>
<dbReference type="SUPFAM" id="SSF54556">
    <property type="entry name" value="Chitinase insertion domain"/>
    <property type="match status" value="1"/>
</dbReference>
<dbReference type="EMBL" id="CAXKWB010004810">
    <property type="protein sequence ID" value="CAL4075575.1"/>
    <property type="molecule type" value="Genomic_DNA"/>
</dbReference>
<feature type="domain" description="GH18" evidence="6">
    <location>
        <begin position="1"/>
        <end position="258"/>
    </location>
</feature>
<dbReference type="GO" id="GO:0006032">
    <property type="term" value="P:chitin catabolic process"/>
    <property type="evidence" value="ECO:0007669"/>
    <property type="project" value="TreeGrafter"/>
</dbReference>
<feature type="non-terminal residue" evidence="7">
    <location>
        <position position="1"/>
    </location>
</feature>
<dbReference type="PROSITE" id="PS51910">
    <property type="entry name" value="GH18_2"/>
    <property type="match status" value="1"/>
</dbReference>
<dbReference type="Proteomes" id="UP001497623">
    <property type="component" value="Unassembled WGS sequence"/>
</dbReference>
<organism evidence="7 8">
    <name type="scientific">Meganyctiphanes norvegica</name>
    <name type="common">Northern krill</name>
    <name type="synonym">Thysanopoda norvegica</name>
    <dbReference type="NCBI Taxonomy" id="48144"/>
    <lineage>
        <taxon>Eukaryota</taxon>
        <taxon>Metazoa</taxon>
        <taxon>Ecdysozoa</taxon>
        <taxon>Arthropoda</taxon>
        <taxon>Crustacea</taxon>
        <taxon>Multicrustacea</taxon>
        <taxon>Malacostraca</taxon>
        <taxon>Eumalacostraca</taxon>
        <taxon>Eucarida</taxon>
        <taxon>Euphausiacea</taxon>
        <taxon>Euphausiidae</taxon>
        <taxon>Meganyctiphanes</taxon>
    </lineage>
</organism>
<comment type="caution">
    <text evidence="7">The sequence shown here is derived from an EMBL/GenBank/DDBJ whole genome shotgun (WGS) entry which is preliminary data.</text>
</comment>
<keyword evidence="2" id="KW-1015">Disulfide bond</keyword>
<gene>
    <name evidence="7" type="ORF">MNOR_LOCUS9805</name>
</gene>
<dbReference type="InterPro" id="IPR036508">
    <property type="entry name" value="Chitin-bd_dom_sf"/>
</dbReference>